<gene>
    <name evidence="2" type="ORF">A2531_00485</name>
</gene>
<protein>
    <submittedName>
        <fullName evidence="2">Uncharacterized protein</fullName>
    </submittedName>
</protein>
<organism evidence="2 3">
    <name type="scientific">Candidatus Falkowbacteria bacterium RIFOXYD2_FULL_34_120</name>
    <dbReference type="NCBI Taxonomy" id="1798007"/>
    <lineage>
        <taxon>Bacteria</taxon>
        <taxon>Candidatus Falkowiibacteriota</taxon>
    </lineage>
</organism>
<sequence length="345" mass="37240">MQTIKMRLANLLWLSITIFILSVIAGATIHIFAAFTEPTAAPSASDQDFAQNILGANNTDNDFDSSSVAASSTGSIIERLEYINDKMYQIQDWPGRGWVASSSGNASVALTREACDAASGWEWFEDGNGNGDYIDPEDGICVQTAAVSSGVLCWNGDDNASDIDNSYIAAYTCSGYFPNGTVASYSGINSGGLADNTWNDGDCALCQADCYDGRKDLPDQGGYTAPDATCTSNEACYEGPITPEVLKNWKGTRLPTSQDFYGFCGYKDGGSDYETGCSSDTTLGDYGQMVGRTDECLDLSDSGSYEWFSDQYFYRYARVAGVNACSFVFSILVTDSNRFRAVFRP</sequence>
<accession>A0A1F5TMY7</accession>
<name>A0A1F5TMY7_9BACT</name>
<evidence type="ECO:0000256" key="1">
    <source>
        <dbReference type="SAM" id="Phobius"/>
    </source>
</evidence>
<dbReference type="EMBL" id="MFGO01000031">
    <property type="protein sequence ID" value="OGF40313.1"/>
    <property type="molecule type" value="Genomic_DNA"/>
</dbReference>
<keyword evidence="1" id="KW-0812">Transmembrane</keyword>
<feature type="transmembrane region" description="Helical" evidence="1">
    <location>
        <begin position="12"/>
        <end position="35"/>
    </location>
</feature>
<keyword evidence="1" id="KW-0472">Membrane</keyword>
<evidence type="ECO:0000313" key="3">
    <source>
        <dbReference type="Proteomes" id="UP000177579"/>
    </source>
</evidence>
<reference evidence="2 3" key="1">
    <citation type="journal article" date="2016" name="Nat. Commun.">
        <title>Thousands of microbial genomes shed light on interconnected biogeochemical processes in an aquifer system.</title>
        <authorList>
            <person name="Anantharaman K."/>
            <person name="Brown C.T."/>
            <person name="Hug L.A."/>
            <person name="Sharon I."/>
            <person name="Castelle C.J."/>
            <person name="Probst A.J."/>
            <person name="Thomas B.C."/>
            <person name="Singh A."/>
            <person name="Wilkins M.J."/>
            <person name="Karaoz U."/>
            <person name="Brodie E.L."/>
            <person name="Williams K.H."/>
            <person name="Hubbard S.S."/>
            <person name="Banfield J.F."/>
        </authorList>
    </citation>
    <scope>NUCLEOTIDE SEQUENCE [LARGE SCALE GENOMIC DNA]</scope>
</reference>
<comment type="caution">
    <text evidence="2">The sequence shown here is derived from an EMBL/GenBank/DDBJ whole genome shotgun (WGS) entry which is preliminary data.</text>
</comment>
<proteinExistence type="predicted"/>
<dbReference type="AlphaFoldDB" id="A0A1F5TMY7"/>
<keyword evidence="1" id="KW-1133">Transmembrane helix</keyword>
<dbReference type="Proteomes" id="UP000177579">
    <property type="component" value="Unassembled WGS sequence"/>
</dbReference>
<evidence type="ECO:0000313" key="2">
    <source>
        <dbReference type="EMBL" id="OGF40313.1"/>
    </source>
</evidence>